<protein>
    <submittedName>
        <fullName evidence="1">Uncharacterized protein</fullName>
    </submittedName>
</protein>
<reference evidence="1 2" key="1">
    <citation type="submission" date="2014-02" db="EMBL/GenBank/DDBJ databases">
        <title>Single nucleus genome sequencing reveals high similarity among nuclei of an endomycorrhizal fungus.</title>
        <authorList>
            <person name="Lin K."/>
            <person name="Geurts R."/>
            <person name="Zhang Z."/>
            <person name="Limpens E."/>
            <person name="Saunders D.G."/>
            <person name="Mu D."/>
            <person name="Pang E."/>
            <person name="Cao H."/>
            <person name="Cha H."/>
            <person name="Lin T."/>
            <person name="Zhou Q."/>
            <person name="Shang Y."/>
            <person name="Li Y."/>
            <person name="Ivanov S."/>
            <person name="Sharma T."/>
            <person name="Velzen R.V."/>
            <person name="Ruijter N.D."/>
            <person name="Aanen D.K."/>
            <person name="Win J."/>
            <person name="Kamoun S."/>
            <person name="Bisseling T."/>
            <person name="Huang S."/>
        </authorList>
    </citation>
    <scope>NUCLEOTIDE SEQUENCE [LARGE SCALE GENOMIC DNA]</scope>
    <source>
        <strain evidence="2">DAOM197198w</strain>
    </source>
</reference>
<proteinExistence type="predicted"/>
<sequence length="74" mass="8462">MNSGTQIPDLYRKDDVTPYMHVFAKHVPQFMRQLKEIGLSLQTFSTSSIEKKNHNHVCLFFGGTTMGGELMENQ</sequence>
<name>A0A015NG05_RHIIW</name>
<dbReference type="AlphaFoldDB" id="A0A015NG05"/>
<keyword evidence="2" id="KW-1185">Reference proteome</keyword>
<organism evidence="1 2">
    <name type="scientific">Rhizophagus irregularis (strain DAOM 197198w)</name>
    <name type="common">Glomus intraradices</name>
    <dbReference type="NCBI Taxonomy" id="1432141"/>
    <lineage>
        <taxon>Eukaryota</taxon>
        <taxon>Fungi</taxon>
        <taxon>Fungi incertae sedis</taxon>
        <taxon>Mucoromycota</taxon>
        <taxon>Glomeromycotina</taxon>
        <taxon>Glomeromycetes</taxon>
        <taxon>Glomerales</taxon>
        <taxon>Glomeraceae</taxon>
        <taxon>Rhizophagus</taxon>
    </lineage>
</organism>
<evidence type="ECO:0000313" key="1">
    <source>
        <dbReference type="EMBL" id="EXX78303.1"/>
    </source>
</evidence>
<dbReference type="Proteomes" id="UP000022910">
    <property type="component" value="Unassembled WGS sequence"/>
</dbReference>
<accession>A0A015NG05</accession>
<dbReference type="HOGENOM" id="CLU_2689105_0_0_1"/>
<comment type="caution">
    <text evidence="1">The sequence shown here is derived from an EMBL/GenBank/DDBJ whole genome shotgun (WGS) entry which is preliminary data.</text>
</comment>
<dbReference type="OrthoDB" id="2429546at2759"/>
<evidence type="ECO:0000313" key="2">
    <source>
        <dbReference type="Proteomes" id="UP000022910"/>
    </source>
</evidence>
<gene>
    <name evidence="1" type="ORF">RirG_016200</name>
</gene>
<dbReference type="EMBL" id="JEMT01009273">
    <property type="protein sequence ID" value="EXX78303.1"/>
    <property type="molecule type" value="Genomic_DNA"/>
</dbReference>